<evidence type="ECO:0000256" key="1">
    <source>
        <dbReference type="SAM" id="MobiDB-lite"/>
    </source>
</evidence>
<keyword evidence="3" id="KW-1185">Reference proteome</keyword>
<comment type="caution">
    <text evidence="2">The sequence shown here is derived from an EMBL/GenBank/DDBJ whole genome shotgun (WGS) entry which is preliminary data.</text>
</comment>
<accession>A0ABU7ARY4</accession>
<dbReference type="Proteomes" id="UP001345963">
    <property type="component" value="Unassembled WGS sequence"/>
</dbReference>
<protein>
    <submittedName>
        <fullName evidence="2">Uncharacterized protein</fullName>
    </submittedName>
</protein>
<feature type="non-terminal residue" evidence="2">
    <location>
        <position position="1"/>
    </location>
</feature>
<dbReference type="EMBL" id="JAHUTI010025688">
    <property type="protein sequence ID" value="MED6240683.1"/>
    <property type="molecule type" value="Genomic_DNA"/>
</dbReference>
<proteinExistence type="predicted"/>
<sequence length="199" mass="22041">THSYIMSFRHSPHSKQLHLSHRQQGQEFRHSRALYPHLTLDPTPRLDQFTSKAVPSQQCTPGANGLHHAPTTTESHNITATATSAQAAQLHCHCSANFITSDYSSKKEYNPHTTHAAAPPRHLPTCCPNTPLPRHNSELSSTLLHLRQEFPSNLGRAANHPSACCTSWLEGPRRTTSAAKRRDEIQWSPTQTPSSHGCA</sequence>
<reference evidence="2 3" key="1">
    <citation type="submission" date="2021-07" db="EMBL/GenBank/DDBJ databases">
        <authorList>
            <person name="Palmer J.M."/>
        </authorList>
    </citation>
    <scope>NUCLEOTIDE SEQUENCE [LARGE SCALE GENOMIC DNA]</scope>
    <source>
        <strain evidence="2 3">AT_MEX2019</strain>
        <tissue evidence="2">Muscle</tissue>
    </source>
</reference>
<feature type="region of interest" description="Disordered" evidence="1">
    <location>
        <begin position="175"/>
        <end position="199"/>
    </location>
</feature>
<evidence type="ECO:0000313" key="2">
    <source>
        <dbReference type="EMBL" id="MED6240683.1"/>
    </source>
</evidence>
<name>A0ABU7ARY4_9TELE</name>
<feature type="compositionally biased region" description="Polar residues" evidence="1">
    <location>
        <begin position="187"/>
        <end position="199"/>
    </location>
</feature>
<gene>
    <name evidence="2" type="ORF">ATANTOWER_025806</name>
</gene>
<evidence type="ECO:0000313" key="3">
    <source>
        <dbReference type="Proteomes" id="UP001345963"/>
    </source>
</evidence>
<organism evidence="2 3">
    <name type="scientific">Ataeniobius toweri</name>
    <dbReference type="NCBI Taxonomy" id="208326"/>
    <lineage>
        <taxon>Eukaryota</taxon>
        <taxon>Metazoa</taxon>
        <taxon>Chordata</taxon>
        <taxon>Craniata</taxon>
        <taxon>Vertebrata</taxon>
        <taxon>Euteleostomi</taxon>
        <taxon>Actinopterygii</taxon>
        <taxon>Neopterygii</taxon>
        <taxon>Teleostei</taxon>
        <taxon>Neoteleostei</taxon>
        <taxon>Acanthomorphata</taxon>
        <taxon>Ovalentaria</taxon>
        <taxon>Atherinomorphae</taxon>
        <taxon>Cyprinodontiformes</taxon>
        <taxon>Goodeidae</taxon>
        <taxon>Ataeniobius</taxon>
    </lineage>
</organism>